<dbReference type="Proteomes" id="UP000677913">
    <property type="component" value="Unassembled WGS sequence"/>
</dbReference>
<dbReference type="RefSeq" id="WP_211464708.1">
    <property type="nucleotide sequence ID" value="NZ_JAGSXH010000009.1"/>
</dbReference>
<evidence type="ECO:0000313" key="1">
    <source>
        <dbReference type="EMBL" id="MBS2962253.1"/>
    </source>
</evidence>
<organism evidence="1 2">
    <name type="scientific">Actinocrinis puniceicyclus</name>
    <dbReference type="NCBI Taxonomy" id="977794"/>
    <lineage>
        <taxon>Bacteria</taxon>
        <taxon>Bacillati</taxon>
        <taxon>Actinomycetota</taxon>
        <taxon>Actinomycetes</taxon>
        <taxon>Catenulisporales</taxon>
        <taxon>Actinospicaceae</taxon>
        <taxon>Actinocrinis</taxon>
    </lineage>
</organism>
<proteinExistence type="predicted"/>
<dbReference type="EMBL" id="JAGSXH010000009">
    <property type="protein sequence ID" value="MBS2962253.1"/>
    <property type="molecule type" value="Genomic_DNA"/>
</dbReference>
<reference evidence="1" key="1">
    <citation type="submission" date="2021-04" db="EMBL/GenBank/DDBJ databases">
        <title>Genome based classification of Actinospica acidithermotolerans sp. nov., an actinobacterium isolated from an Indonesian hot spring.</title>
        <authorList>
            <person name="Kusuma A.B."/>
            <person name="Putra K.E."/>
            <person name="Nafisah S."/>
            <person name="Loh J."/>
            <person name="Nouioui I."/>
            <person name="Goodfellow M."/>
        </authorList>
    </citation>
    <scope>NUCLEOTIDE SEQUENCE</scope>
    <source>
        <strain evidence="1">DSM 45618</strain>
    </source>
</reference>
<dbReference type="AlphaFoldDB" id="A0A8J7WJ44"/>
<accession>A0A8J7WJ44</accession>
<evidence type="ECO:0000313" key="2">
    <source>
        <dbReference type="Proteomes" id="UP000677913"/>
    </source>
</evidence>
<keyword evidence="2" id="KW-1185">Reference proteome</keyword>
<protein>
    <submittedName>
        <fullName evidence="1">Uncharacterized protein</fullName>
    </submittedName>
</protein>
<name>A0A8J7WJ44_9ACTN</name>
<sequence length="53" mass="5879">MNPTEPADVHNADLVRSAREHGLSRRLAAANRWSRIAAWADGRARRAVDGLSR</sequence>
<comment type="caution">
    <text evidence="1">The sequence shown here is derived from an EMBL/GenBank/DDBJ whole genome shotgun (WGS) entry which is preliminary data.</text>
</comment>
<gene>
    <name evidence="1" type="ORF">KGA66_04295</name>
</gene>